<reference evidence="11" key="1">
    <citation type="submission" date="2017-09" db="EMBL/GenBank/DDBJ databases">
        <title>Depth-based differentiation of microbial function through sediment-hosted aquifers and enrichment of novel symbionts in the deep terrestrial subsurface.</title>
        <authorList>
            <person name="Probst A.J."/>
            <person name="Ladd B."/>
            <person name="Jarett J.K."/>
            <person name="Geller-Mcgrath D.E."/>
            <person name="Sieber C.M.K."/>
            <person name="Emerson J.B."/>
            <person name="Anantharaman K."/>
            <person name="Thomas B.C."/>
            <person name="Malmstrom R."/>
            <person name="Stieglmeier M."/>
            <person name="Klingl A."/>
            <person name="Woyke T."/>
            <person name="Ryan C.M."/>
            <person name="Banfield J.F."/>
        </authorList>
    </citation>
    <scope>NUCLEOTIDE SEQUENCE [LARGE SCALE GENOMIC DNA]</scope>
</reference>
<evidence type="ECO:0008006" key="12">
    <source>
        <dbReference type="Google" id="ProtNLM"/>
    </source>
</evidence>
<dbReference type="GO" id="GO:0005886">
    <property type="term" value="C:plasma membrane"/>
    <property type="evidence" value="ECO:0007669"/>
    <property type="project" value="UniProtKB-SubCell"/>
</dbReference>
<evidence type="ECO:0000256" key="2">
    <source>
        <dbReference type="ARBA" id="ARBA00022475"/>
    </source>
</evidence>
<evidence type="ECO:0000256" key="7">
    <source>
        <dbReference type="SAM" id="Phobius"/>
    </source>
</evidence>
<evidence type="ECO:0000313" key="11">
    <source>
        <dbReference type="Proteomes" id="UP000231569"/>
    </source>
</evidence>
<protein>
    <recommendedName>
        <fullName evidence="12">ABC transporter permease</fullName>
    </recommendedName>
</protein>
<keyword evidence="3 7" id="KW-0812">Transmembrane</keyword>
<feature type="transmembrane region" description="Helical" evidence="7">
    <location>
        <begin position="357"/>
        <end position="380"/>
    </location>
</feature>
<comment type="caution">
    <text evidence="10">The sequence shown here is derived from an EMBL/GenBank/DDBJ whole genome shotgun (WGS) entry which is preliminary data.</text>
</comment>
<comment type="similarity">
    <text evidence="6">Belongs to the ABC-4 integral membrane protein family.</text>
</comment>
<evidence type="ECO:0000256" key="5">
    <source>
        <dbReference type="ARBA" id="ARBA00023136"/>
    </source>
</evidence>
<evidence type="ECO:0000256" key="4">
    <source>
        <dbReference type="ARBA" id="ARBA00022989"/>
    </source>
</evidence>
<dbReference type="Pfam" id="PF02687">
    <property type="entry name" value="FtsX"/>
    <property type="match status" value="1"/>
</dbReference>
<comment type="subcellular location">
    <subcellularLocation>
        <location evidence="1">Cell membrane</location>
        <topology evidence="1">Multi-pass membrane protein</topology>
    </subcellularLocation>
</comment>
<feature type="domain" description="ABC3 transporter permease C-terminal" evidence="8">
    <location>
        <begin position="280"/>
        <end position="390"/>
    </location>
</feature>
<evidence type="ECO:0000259" key="8">
    <source>
        <dbReference type="Pfam" id="PF02687"/>
    </source>
</evidence>
<evidence type="ECO:0000256" key="6">
    <source>
        <dbReference type="ARBA" id="ARBA00038076"/>
    </source>
</evidence>
<evidence type="ECO:0000256" key="1">
    <source>
        <dbReference type="ARBA" id="ARBA00004651"/>
    </source>
</evidence>
<keyword evidence="2" id="KW-1003">Cell membrane</keyword>
<dbReference type="InterPro" id="IPR050250">
    <property type="entry name" value="Macrolide_Exporter_MacB"/>
</dbReference>
<accession>A0A2M8KUK8</accession>
<dbReference type="PANTHER" id="PTHR30572">
    <property type="entry name" value="MEMBRANE COMPONENT OF TRANSPORTER-RELATED"/>
    <property type="match status" value="1"/>
</dbReference>
<dbReference type="PANTHER" id="PTHR30572:SF4">
    <property type="entry name" value="ABC TRANSPORTER PERMEASE YTRF"/>
    <property type="match status" value="1"/>
</dbReference>
<evidence type="ECO:0000259" key="9">
    <source>
        <dbReference type="Pfam" id="PF12704"/>
    </source>
</evidence>
<dbReference type="AlphaFoldDB" id="A0A2M8KUK8"/>
<keyword evidence="5 7" id="KW-0472">Membrane</keyword>
<dbReference type="InterPro" id="IPR025857">
    <property type="entry name" value="MacB_PCD"/>
</dbReference>
<evidence type="ECO:0000256" key="3">
    <source>
        <dbReference type="ARBA" id="ARBA00022692"/>
    </source>
</evidence>
<dbReference type="Pfam" id="PF12704">
    <property type="entry name" value="MacB_PCD"/>
    <property type="match status" value="1"/>
</dbReference>
<name>A0A2M8KUK8_9BACT</name>
<gene>
    <name evidence="10" type="ORF">COU89_02430</name>
</gene>
<dbReference type="EMBL" id="PFEE01000052">
    <property type="protein sequence ID" value="PJE63605.1"/>
    <property type="molecule type" value="Genomic_DNA"/>
</dbReference>
<proteinExistence type="inferred from homology"/>
<feature type="transmembrane region" description="Helical" evidence="7">
    <location>
        <begin position="276"/>
        <end position="300"/>
    </location>
</feature>
<organism evidence="10 11">
    <name type="scientific">Candidatus Roizmanbacteria bacterium CG10_big_fil_rev_8_21_14_0_10_45_7</name>
    <dbReference type="NCBI Taxonomy" id="1974854"/>
    <lineage>
        <taxon>Bacteria</taxon>
        <taxon>Candidatus Roizmaniibacteriota</taxon>
    </lineage>
</organism>
<sequence>MRRFWFYVREGIEDLKKNKGRSFLTSLGIIIGVYSVVLLLALGEGIKVYIQDTFESLGSNIVYVLPFKIQAGRGNSSLNAKQFDAQDYITLRTQIHDARVVPITQSTVQAISRSEIVNTQLVGGTRDIFSMLNLRLQKGRYFSESESSSSRKVVVIGPDVAEKLFENRNPIGKRITIDELPFTILGVLEPKGGGGLGGPNLDLQIYAPYKTVQQINGNKFISAFYVQPSSDTSITAVVSRIETLLSRNRNSDELGVSTQEELIGTISNIFAVINTVLIGIAAISLLVGGIGITNIMYVTVTERTREIGIRRAIGAQKHDIMLQFLALSLLLTGVGGGIGLLLAYLSTLAIRMVFPATITPIAPIIAFGVSFAIGLIFGVLPARKAANLSPLEAIRSE</sequence>
<dbReference type="Proteomes" id="UP000231569">
    <property type="component" value="Unassembled WGS sequence"/>
</dbReference>
<dbReference type="InterPro" id="IPR003838">
    <property type="entry name" value="ABC3_permease_C"/>
</dbReference>
<evidence type="ECO:0000313" key="10">
    <source>
        <dbReference type="EMBL" id="PJE63605.1"/>
    </source>
</evidence>
<feature type="transmembrane region" description="Helical" evidence="7">
    <location>
        <begin position="21"/>
        <end position="42"/>
    </location>
</feature>
<keyword evidence="4 7" id="KW-1133">Transmembrane helix</keyword>
<feature type="transmembrane region" description="Helical" evidence="7">
    <location>
        <begin position="320"/>
        <end position="345"/>
    </location>
</feature>
<feature type="domain" description="MacB-like periplasmic core" evidence="9">
    <location>
        <begin position="22"/>
        <end position="243"/>
    </location>
</feature>
<dbReference type="GO" id="GO:0022857">
    <property type="term" value="F:transmembrane transporter activity"/>
    <property type="evidence" value="ECO:0007669"/>
    <property type="project" value="TreeGrafter"/>
</dbReference>